<dbReference type="OrthoDB" id="5138418at2759"/>
<proteinExistence type="predicted"/>
<reference evidence="2 3" key="1">
    <citation type="journal article" date="2012" name="Science">
        <title>The Paleozoic origin of enzymatic lignin decomposition reconstructed from 31 fungal genomes.</title>
        <authorList>
            <person name="Floudas D."/>
            <person name="Binder M."/>
            <person name="Riley R."/>
            <person name="Barry K."/>
            <person name="Blanchette R.A."/>
            <person name="Henrissat B."/>
            <person name="Martinez A.T."/>
            <person name="Otillar R."/>
            <person name="Spatafora J.W."/>
            <person name="Yadav J.S."/>
            <person name="Aerts A."/>
            <person name="Benoit I."/>
            <person name="Boyd A."/>
            <person name="Carlson A."/>
            <person name="Copeland A."/>
            <person name="Coutinho P.M."/>
            <person name="de Vries R.P."/>
            <person name="Ferreira P."/>
            <person name="Findley K."/>
            <person name="Foster B."/>
            <person name="Gaskell J."/>
            <person name="Glotzer D."/>
            <person name="Gorecki P."/>
            <person name="Heitman J."/>
            <person name="Hesse C."/>
            <person name="Hori C."/>
            <person name="Igarashi K."/>
            <person name="Jurgens J.A."/>
            <person name="Kallen N."/>
            <person name="Kersten P."/>
            <person name="Kohler A."/>
            <person name="Kuees U."/>
            <person name="Kumar T.K.A."/>
            <person name="Kuo A."/>
            <person name="LaButti K."/>
            <person name="Larrondo L.F."/>
            <person name="Lindquist E."/>
            <person name="Ling A."/>
            <person name="Lombard V."/>
            <person name="Lucas S."/>
            <person name="Lundell T."/>
            <person name="Martin R."/>
            <person name="McLaughlin D.J."/>
            <person name="Morgenstern I."/>
            <person name="Morin E."/>
            <person name="Murat C."/>
            <person name="Nagy L.G."/>
            <person name="Nolan M."/>
            <person name="Ohm R.A."/>
            <person name="Patyshakuliyeva A."/>
            <person name="Rokas A."/>
            <person name="Ruiz-Duenas F.J."/>
            <person name="Sabat G."/>
            <person name="Salamov A."/>
            <person name="Samejima M."/>
            <person name="Schmutz J."/>
            <person name="Slot J.C."/>
            <person name="St John F."/>
            <person name="Stenlid J."/>
            <person name="Sun H."/>
            <person name="Sun S."/>
            <person name="Syed K."/>
            <person name="Tsang A."/>
            <person name="Wiebenga A."/>
            <person name="Young D."/>
            <person name="Pisabarro A."/>
            <person name="Eastwood D.C."/>
            <person name="Martin F."/>
            <person name="Cullen D."/>
            <person name="Grigoriev I.V."/>
            <person name="Hibbett D.S."/>
        </authorList>
    </citation>
    <scope>NUCLEOTIDE SEQUENCE [LARGE SCALE GENOMIC DNA]</scope>
    <source>
        <strain evidence="2 3">MD-104</strain>
    </source>
</reference>
<evidence type="ECO:0000313" key="2">
    <source>
        <dbReference type="EMBL" id="PCH36021.1"/>
    </source>
</evidence>
<dbReference type="SUPFAM" id="SSF51735">
    <property type="entry name" value="NAD(P)-binding Rossmann-fold domains"/>
    <property type="match status" value="1"/>
</dbReference>
<dbReference type="PANTHER" id="PTHR33303:SF2">
    <property type="entry name" value="COA-BINDING DOMAIN-CONTAINING PROTEIN"/>
    <property type="match status" value="1"/>
</dbReference>
<dbReference type="STRING" id="742152.A0A2H3J211"/>
<dbReference type="Gene3D" id="3.40.50.720">
    <property type="entry name" value="NAD(P)-binding Rossmann-like Domain"/>
    <property type="match status" value="1"/>
</dbReference>
<dbReference type="AlphaFoldDB" id="A0A2H3J211"/>
<dbReference type="Pfam" id="PF13380">
    <property type="entry name" value="CoA_binding_2"/>
    <property type="match status" value="1"/>
</dbReference>
<keyword evidence="3" id="KW-1185">Reference proteome</keyword>
<name>A0A2H3J211_WOLCO</name>
<organism evidence="2 3">
    <name type="scientific">Wolfiporia cocos (strain MD-104)</name>
    <name type="common">Brown rot fungus</name>
    <dbReference type="NCBI Taxonomy" id="742152"/>
    <lineage>
        <taxon>Eukaryota</taxon>
        <taxon>Fungi</taxon>
        <taxon>Dikarya</taxon>
        <taxon>Basidiomycota</taxon>
        <taxon>Agaricomycotina</taxon>
        <taxon>Agaricomycetes</taxon>
        <taxon>Polyporales</taxon>
        <taxon>Phaeolaceae</taxon>
        <taxon>Wolfiporia</taxon>
    </lineage>
</organism>
<dbReference type="EMBL" id="KB467865">
    <property type="protein sequence ID" value="PCH36021.1"/>
    <property type="molecule type" value="Genomic_DNA"/>
</dbReference>
<feature type="domain" description="CoA-binding" evidence="1">
    <location>
        <begin position="11"/>
        <end position="104"/>
    </location>
</feature>
<dbReference type="PANTHER" id="PTHR33303">
    <property type="entry name" value="CYTOPLASMIC PROTEIN-RELATED"/>
    <property type="match status" value="1"/>
</dbReference>
<dbReference type="OMA" id="IYNACVL"/>
<gene>
    <name evidence="2" type="ORF">WOLCODRAFT_126552</name>
</gene>
<protein>
    <submittedName>
        <fullName evidence="2">NAD(P)-binding protein</fullName>
    </submittedName>
</protein>
<sequence length="141" mass="15233">MPGSAATRQTFLSSPQFSVVGASKDQSKFGTKVLKWYLERNKTVTPVHPKEDELEGVPTIRSLADLSDPAHTSVSIITNAKITLGLLEQAKALNIPAIWLQPGAEDEKVISYIKESGLEDRAIYGGPCILVEGDSVLQSLL</sequence>
<dbReference type="SMART" id="SM00881">
    <property type="entry name" value="CoA_binding"/>
    <property type="match status" value="1"/>
</dbReference>
<evidence type="ECO:0000259" key="1">
    <source>
        <dbReference type="SMART" id="SM00881"/>
    </source>
</evidence>
<dbReference type="InterPro" id="IPR036291">
    <property type="entry name" value="NAD(P)-bd_dom_sf"/>
</dbReference>
<accession>A0A2H3J211</accession>
<evidence type="ECO:0000313" key="3">
    <source>
        <dbReference type="Proteomes" id="UP000218811"/>
    </source>
</evidence>
<dbReference type="InterPro" id="IPR003781">
    <property type="entry name" value="CoA-bd"/>
</dbReference>
<dbReference type="Proteomes" id="UP000218811">
    <property type="component" value="Unassembled WGS sequence"/>
</dbReference>